<dbReference type="PANTHER" id="PTHR47944:SF16">
    <property type="entry name" value="CYTOCHROME P450 FAMILY 1 SUBFAMILY A POLYPEPTIDE 1"/>
    <property type="match status" value="1"/>
</dbReference>
<keyword evidence="2 5" id="KW-0479">Metal-binding</keyword>
<dbReference type="GO" id="GO:0004497">
    <property type="term" value="F:monooxygenase activity"/>
    <property type="evidence" value="ECO:0007669"/>
    <property type="project" value="UniProtKB-KW"/>
</dbReference>
<keyword evidence="6" id="KW-0503">Monooxygenase</keyword>
<dbReference type="PRINTS" id="PR00385">
    <property type="entry name" value="P450"/>
</dbReference>
<dbReference type="PANTHER" id="PTHR47944">
    <property type="entry name" value="CYTOCHROME P450 98A9"/>
    <property type="match status" value="1"/>
</dbReference>
<dbReference type="CDD" id="cd20618">
    <property type="entry name" value="CYP71_clan"/>
    <property type="match status" value="1"/>
</dbReference>
<keyword evidence="7" id="KW-0472">Membrane</keyword>
<keyword evidence="7" id="KW-0812">Transmembrane</keyword>
<dbReference type="InterPro" id="IPR017972">
    <property type="entry name" value="Cyt_P450_CS"/>
</dbReference>
<evidence type="ECO:0000256" key="2">
    <source>
        <dbReference type="ARBA" id="ARBA00022723"/>
    </source>
</evidence>
<accession>A0A8T0J3S3</accession>
<evidence type="ECO:0000256" key="5">
    <source>
        <dbReference type="PIRSR" id="PIRSR602401-1"/>
    </source>
</evidence>
<dbReference type="InterPro" id="IPR001128">
    <property type="entry name" value="Cyt_P450"/>
</dbReference>
<comment type="cofactor">
    <cofactor evidence="5">
        <name>heme</name>
        <dbReference type="ChEBI" id="CHEBI:30413"/>
    </cofactor>
</comment>
<comment type="caution">
    <text evidence="8">The sequence shown here is derived from an EMBL/GenBank/DDBJ whole genome shotgun (WGS) entry which is preliminary data.</text>
</comment>
<evidence type="ECO:0000313" key="8">
    <source>
        <dbReference type="EMBL" id="KAG0589676.1"/>
    </source>
</evidence>
<proteinExistence type="inferred from homology"/>
<dbReference type="FunFam" id="1.10.630.10:FF:000026">
    <property type="entry name" value="Cytochrome P450 82C4"/>
    <property type="match status" value="1"/>
</dbReference>
<evidence type="ECO:0000256" key="3">
    <source>
        <dbReference type="ARBA" id="ARBA00023002"/>
    </source>
</evidence>
<evidence type="ECO:0000313" key="9">
    <source>
        <dbReference type="Proteomes" id="UP000822688"/>
    </source>
</evidence>
<evidence type="ECO:0000256" key="4">
    <source>
        <dbReference type="ARBA" id="ARBA00023004"/>
    </source>
</evidence>
<organism evidence="8 9">
    <name type="scientific">Ceratodon purpureus</name>
    <name type="common">Fire moss</name>
    <name type="synonym">Dicranum purpureum</name>
    <dbReference type="NCBI Taxonomy" id="3225"/>
    <lineage>
        <taxon>Eukaryota</taxon>
        <taxon>Viridiplantae</taxon>
        <taxon>Streptophyta</taxon>
        <taxon>Embryophyta</taxon>
        <taxon>Bryophyta</taxon>
        <taxon>Bryophytina</taxon>
        <taxon>Bryopsida</taxon>
        <taxon>Dicranidae</taxon>
        <taxon>Pseudoditrichales</taxon>
        <taxon>Ditrichaceae</taxon>
        <taxon>Ceratodon</taxon>
    </lineage>
</organism>
<keyword evidence="5 6" id="KW-0349">Heme</keyword>
<evidence type="ECO:0000256" key="7">
    <source>
        <dbReference type="SAM" id="Phobius"/>
    </source>
</evidence>
<gene>
    <name evidence="8" type="ORF">KC19_1G039000</name>
</gene>
<dbReference type="AlphaFoldDB" id="A0A8T0J3S3"/>
<feature type="binding site" description="axial binding residue" evidence="5">
    <location>
        <position position="467"/>
    </location>
    <ligand>
        <name>heme</name>
        <dbReference type="ChEBI" id="CHEBI:30413"/>
    </ligand>
    <ligandPart>
        <name>Fe</name>
        <dbReference type="ChEBI" id="CHEBI:18248"/>
    </ligandPart>
</feature>
<dbReference type="SUPFAM" id="SSF48264">
    <property type="entry name" value="Cytochrome P450"/>
    <property type="match status" value="1"/>
</dbReference>
<evidence type="ECO:0000256" key="1">
    <source>
        <dbReference type="ARBA" id="ARBA00010617"/>
    </source>
</evidence>
<dbReference type="Proteomes" id="UP000822688">
    <property type="component" value="Chromosome 1"/>
</dbReference>
<name>A0A8T0J3S3_CERPU</name>
<dbReference type="Pfam" id="PF00067">
    <property type="entry name" value="p450"/>
    <property type="match status" value="1"/>
</dbReference>
<keyword evidence="4 5" id="KW-0408">Iron</keyword>
<dbReference type="InterPro" id="IPR036396">
    <property type="entry name" value="Cyt_P450_sf"/>
</dbReference>
<dbReference type="GO" id="GO:0020037">
    <property type="term" value="F:heme binding"/>
    <property type="evidence" value="ECO:0007669"/>
    <property type="project" value="InterPro"/>
</dbReference>
<comment type="similarity">
    <text evidence="1 6">Belongs to the cytochrome P450 family.</text>
</comment>
<protein>
    <recommendedName>
        <fullName evidence="10">Cytochrome P450</fullName>
    </recommendedName>
</protein>
<sequence>MNSVREKVLELGFDSKLQFYLSTLVIILVLAIPILIVHKWSHRRNLPPSPPSVPILGHLHLLGPKAHQSLAKLSEKYGPIMFLKLGTKSTLVISSPEMAKEVFKKHDLAFSQRPRMTCTDLLVTNKEGFAFQSNTPSWRNLRKIFMLEMLSPNRVQQAQKIRAQETAYMLKAILRDVTENPNTPIALNPKLSLLTTNFISQMILSKRYFSHDRGEETAEAKEFKYVNAEMMQLLGSIFPADCLPWLYWFDIGGLQKRTKTLYPRFQAILTTILSDRRRERLADGDAHVDKDLVDVLLTHEEKSGDGATLNELNIRGVVWDAFAGGTDTQVAATEWAMAHLIQSPDLIHELRSEIDAVVGTDQRLVADSDIASLPLLQAVVKETFRLHPPTPLLLPHETHEPCKVAGFDVPAMTRLFVNVWAMGRDERVWEDPMVFNPKRFLEGELKSVDVTGQHFQLMPFGTGRRICPAVAIGMAGVHLFVASLVHAFDWSLPDGVVELDMSENVGMVTPMASPLRAVPSPRLPPHLYSVVS</sequence>
<reference evidence="8" key="1">
    <citation type="submission" date="2020-06" db="EMBL/GenBank/DDBJ databases">
        <title>WGS assembly of Ceratodon purpureus strain R40.</title>
        <authorList>
            <person name="Carey S.B."/>
            <person name="Jenkins J."/>
            <person name="Shu S."/>
            <person name="Lovell J.T."/>
            <person name="Sreedasyam A."/>
            <person name="Maumus F."/>
            <person name="Tiley G.P."/>
            <person name="Fernandez-Pozo N."/>
            <person name="Barry K."/>
            <person name="Chen C."/>
            <person name="Wang M."/>
            <person name="Lipzen A."/>
            <person name="Daum C."/>
            <person name="Saski C.A."/>
            <person name="Payton A.C."/>
            <person name="Mcbreen J.C."/>
            <person name="Conrad R.E."/>
            <person name="Kollar L.M."/>
            <person name="Olsson S."/>
            <person name="Huttunen S."/>
            <person name="Landis J.B."/>
            <person name="Wickett N.J."/>
            <person name="Johnson M.G."/>
            <person name="Rensing S.A."/>
            <person name="Grimwood J."/>
            <person name="Schmutz J."/>
            <person name="Mcdaniel S.F."/>
        </authorList>
    </citation>
    <scope>NUCLEOTIDE SEQUENCE</scope>
    <source>
        <strain evidence="8">R40</strain>
    </source>
</reference>
<dbReference type="PRINTS" id="PR00463">
    <property type="entry name" value="EP450I"/>
</dbReference>
<keyword evidence="3 6" id="KW-0560">Oxidoreductase</keyword>
<dbReference type="GO" id="GO:0005506">
    <property type="term" value="F:iron ion binding"/>
    <property type="evidence" value="ECO:0007669"/>
    <property type="project" value="InterPro"/>
</dbReference>
<dbReference type="GO" id="GO:0016705">
    <property type="term" value="F:oxidoreductase activity, acting on paired donors, with incorporation or reduction of molecular oxygen"/>
    <property type="evidence" value="ECO:0007669"/>
    <property type="project" value="InterPro"/>
</dbReference>
<evidence type="ECO:0008006" key="10">
    <source>
        <dbReference type="Google" id="ProtNLM"/>
    </source>
</evidence>
<feature type="transmembrane region" description="Helical" evidence="7">
    <location>
        <begin position="17"/>
        <end position="37"/>
    </location>
</feature>
<dbReference type="EMBL" id="CM026421">
    <property type="protein sequence ID" value="KAG0589676.1"/>
    <property type="molecule type" value="Genomic_DNA"/>
</dbReference>
<keyword evidence="7" id="KW-1133">Transmembrane helix</keyword>
<dbReference type="InterPro" id="IPR002401">
    <property type="entry name" value="Cyt_P450_E_grp-I"/>
</dbReference>
<dbReference type="PROSITE" id="PS00086">
    <property type="entry name" value="CYTOCHROME_P450"/>
    <property type="match status" value="1"/>
</dbReference>
<dbReference type="Gene3D" id="1.10.630.10">
    <property type="entry name" value="Cytochrome P450"/>
    <property type="match status" value="1"/>
</dbReference>
<evidence type="ECO:0000256" key="6">
    <source>
        <dbReference type="RuleBase" id="RU000461"/>
    </source>
</evidence>
<keyword evidence="9" id="KW-1185">Reference proteome</keyword>